<evidence type="ECO:0008006" key="4">
    <source>
        <dbReference type="Google" id="ProtNLM"/>
    </source>
</evidence>
<dbReference type="Proteomes" id="UP000293995">
    <property type="component" value="Chromosome"/>
</dbReference>
<feature type="compositionally biased region" description="Polar residues" evidence="1">
    <location>
        <begin position="192"/>
        <end position="203"/>
    </location>
</feature>
<feature type="region of interest" description="Disordered" evidence="1">
    <location>
        <begin position="171"/>
        <end position="216"/>
    </location>
</feature>
<dbReference type="SUPFAM" id="SSF47090">
    <property type="entry name" value="PGBD-like"/>
    <property type="match status" value="1"/>
</dbReference>
<name>A0A4P6EJY9_9MICO</name>
<gene>
    <name evidence="2" type="ORF">ET475_10855</name>
</gene>
<dbReference type="RefSeq" id="WP_129389831.1">
    <property type="nucleotide sequence ID" value="NZ_CP035494.1"/>
</dbReference>
<keyword evidence="3" id="KW-1185">Reference proteome</keyword>
<organism evidence="2 3">
    <name type="scientific">Microbacterium protaetiae</name>
    <dbReference type="NCBI Taxonomy" id="2509458"/>
    <lineage>
        <taxon>Bacteria</taxon>
        <taxon>Bacillati</taxon>
        <taxon>Actinomycetota</taxon>
        <taxon>Actinomycetes</taxon>
        <taxon>Micrococcales</taxon>
        <taxon>Microbacteriaceae</taxon>
        <taxon>Microbacterium</taxon>
    </lineage>
</organism>
<dbReference type="PANTHER" id="PTHR30469:SF33">
    <property type="entry name" value="SLR1207 PROTEIN"/>
    <property type="match status" value="1"/>
</dbReference>
<evidence type="ECO:0000313" key="3">
    <source>
        <dbReference type="Proteomes" id="UP000293995"/>
    </source>
</evidence>
<evidence type="ECO:0000256" key="1">
    <source>
        <dbReference type="SAM" id="MobiDB-lite"/>
    </source>
</evidence>
<evidence type="ECO:0000313" key="2">
    <source>
        <dbReference type="EMBL" id="QAY60437.1"/>
    </source>
</evidence>
<sequence>MRRKIAWWTIAAVAVVAVFGGGWFAARAFESPAQRAAHATAPQPGVVTADVTEGDLSRTVSFTAGIQRAHRTTVSLSDAHSGVVTARLVKNGAAVKPGDVVLELNSRPLIAVPGSFPYFRDLTLGLEGRDVRQLQAGLTAAGFPVGVDGVLGAGTVRAVKALYARIGYSAPESPDDVVSDPSAGANDDASEATDTGQPDTAPSDTGRGEASGAREGSLVVPMAELLTVPKLPAYLSSQPAVGQRVSPDTPLVFETGDVVAIGDVEPGVSLDLAEGIAGSMSHDDDAATDVTVAKVGQAAKDGDPVPVTLSAVDDGIPASWLGREALVTLTLEKAAQDSLLVPTSAVVTTGGDDAYVLKQVGDGTFRQVAVVESARLDGKSAVRPLDDHALRVGDAVQVG</sequence>
<proteinExistence type="predicted"/>
<dbReference type="GO" id="GO:1990281">
    <property type="term" value="C:efflux pump complex"/>
    <property type="evidence" value="ECO:0007669"/>
    <property type="project" value="TreeGrafter"/>
</dbReference>
<dbReference type="AlphaFoldDB" id="A0A4P6EJY9"/>
<dbReference type="InterPro" id="IPR036366">
    <property type="entry name" value="PGBDSf"/>
</dbReference>
<dbReference type="OrthoDB" id="3268648at2"/>
<dbReference type="Gene3D" id="2.40.420.20">
    <property type="match status" value="1"/>
</dbReference>
<dbReference type="Gene3D" id="1.10.101.10">
    <property type="entry name" value="PGBD-like superfamily/PGBD"/>
    <property type="match status" value="1"/>
</dbReference>
<dbReference type="PANTHER" id="PTHR30469">
    <property type="entry name" value="MULTIDRUG RESISTANCE PROTEIN MDTA"/>
    <property type="match status" value="1"/>
</dbReference>
<dbReference type="GO" id="GO:0015562">
    <property type="term" value="F:efflux transmembrane transporter activity"/>
    <property type="evidence" value="ECO:0007669"/>
    <property type="project" value="TreeGrafter"/>
</dbReference>
<dbReference type="KEGG" id="mprt:ET475_10855"/>
<dbReference type="EMBL" id="CP035494">
    <property type="protein sequence ID" value="QAY60437.1"/>
    <property type="molecule type" value="Genomic_DNA"/>
</dbReference>
<dbReference type="InterPro" id="IPR036365">
    <property type="entry name" value="PGBD-like_sf"/>
</dbReference>
<protein>
    <recommendedName>
        <fullName evidence="4">Peptidoglycan-binding protein</fullName>
    </recommendedName>
</protein>
<accession>A0A4P6EJY9</accession>
<reference evidence="2 3" key="1">
    <citation type="submission" date="2019-01" db="EMBL/GenBank/DDBJ databases">
        <title>Genome sequencing of strain DFW100M-13.</title>
        <authorList>
            <person name="Heo J."/>
            <person name="Kim S.-J."/>
            <person name="Kim J.-S."/>
            <person name="Hong S.-B."/>
            <person name="Kwon S.-W."/>
        </authorList>
    </citation>
    <scope>NUCLEOTIDE SEQUENCE [LARGE SCALE GENOMIC DNA]</scope>
    <source>
        <strain evidence="2 3">DFW100M-13</strain>
    </source>
</reference>